<accession>A0ABM8EDG0</accession>
<feature type="domain" description="Sulfotransferase" evidence="3">
    <location>
        <begin position="87"/>
        <end position="287"/>
    </location>
</feature>
<dbReference type="InterPro" id="IPR037359">
    <property type="entry name" value="NST/OST"/>
</dbReference>
<dbReference type="Pfam" id="PF00685">
    <property type="entry name" value="Sulfotransfer_1"/>
    <property type="match status" value="1"/>
</dbReference>
<dbReference type="PANTHER" id="PTHR10605:SF56">
    <property type="entry name" value="BIFUNCTIONAL HEPARAN SULFATE N-DEACETYLASE_N-SULFOTRANSFERASE"/>
    <property type="match status" value="1"/>
</dbReference>
<evidence type="ECO:0000256" key="2">
    <source>
        <dbReference type="ARBA" id="ARBA00023180"/>
    </source>
</evidence>
<evidence type="ECO:0000256" key="1">
    <source>
        <dbReference type="ARBA" id="ARBA00022679"/>
    </source>
</evidence>
<geneLocation type="plasmid" evidence="4 5">
    <name>pSS37A-Re-1</name>
</geneLocation>
<evidence type="ECO:0000259" key="3">
    <source>
        <dbReference type="Pfam" id="PF00685"/>
    </source>
</evidence>
<sequence>MSRSVGVSESPFASQRIAVDQKRVETLQLPYRDFRELSLAGENWRKLPLEARRQFRSYYFFNPPKWRVWARRLGSAERMEPSFASIGAVRSGTSFLSSYIFQHPHVVLPLSKEISFTETMRDLMAHFPTLAEQHAAERRYGGAITGYCTPVMPNPLWIFLAKSMFPNLRIVCVLRDPVERAFSHWRWDQKRFVERKKLDPHWKGFPTFETLIRTEQETIRAGGMEVHAFSGARAGYLRHGIYAPFLRLLAEQFGRERIFVVDAAELFRDPGGVTKRIYGFLGLPQIEPLIIDEQNSGPSGVLPDALRSELTEFFRPYNEATYEFVGKDFGWGTAYTGSE</sequence>
<name>A0ABM8EDG0_9HYPH</name>
<dbReference type="InterPro" id="IPR000863">
    <property type="entry name" value="Sulfotransferase_dom"/>
</dbReference>
<dbReference type="SUPFAM" id="SSF52540">
    <property type="entry name" value="P-loop containing nucleoside triphosphate hydrolases"/>
    <property type="match status" value="1"/>
</dbReference>
<gene>
    <name evidence="4" type="ORF">SS37A_35750</name>
</gene>
<dbReference type="EMBL" id="AP027143">
    <property type="protein sequence ID" value="BDV36045.1"/>
    <property type="molecule type" value="Genomic_DNA"/>
</dbReference>
<keyword evidence="2" id="KW-0325">Glycoprotein</keyword>
<dbReference type="Gene3D" id="3.40.50.300">
    <property type="entry name" value="P-loop containing nucleotide triphosphate hydrolases"/>
    <property type="match status" value="1"/>
</dbReference>
<evidence type="ECO:0000313" key="4">
    <source>
        <dbReference type="EMBL" id="BDV36045.1"/>
    </source>
</evidence>
<reference evidence="4 5" key="1">
    <citation type="journal article" date="2023" name="Int. J. Syst. Evol. Microbiol.">
        <title>Methylocystis iwaonis sp. nov., a type II methane-oxidizing bacterium from surface soil of a rice paddy field in Japan, and emended description of the genus Methylocystis (ex Whittenbury et al. 1970) Bowman et al. 1993.</title>
        <authorList>
            <person name="Kaise H."/>
            <person name="Sawadogo J.B."/>
            <person name="Alam M.S."/>
            <person name="Ueno C."/>
            <person name="Dianou D."/>
            <person name="Shinjo R."/>
            <person name="Asakawa S."/>
        </authorList>
    </citation>
    <scope>NUCLEOTIDE SEQUENCE [LARGE SCALE GENOMIC DNA]</scope>
    <source>
        <strain evidence="4 5">SS37A-Re</strain>
    </source>
</reference>
<dbReference type="Proteomes" id="UP001317629">
    <property type="component" value="Plasmid pSS37A-Re-1"/>
</dbReference>
<dbReference type="RefSeq" id="WP_281932330.1">
    <property type="nucleotide sequence ID" value="NZ_AP027143.1"/>
</dbReference>
<dbReference type="InterPro" id="IPR027417">
    <property type="entry name" value="P-loop_NTPase"/>
</dbReference>
<keyword evidence="5" id="KW-1185">Reference proteome</keyword>
<evidence type="ECO:0000313" key="5">
    <source>
        <dbReference type="Proteomes" id="UP001317629"/>
    </source>
</evidence>
<protein>
    <recommendedName>
        <fullName evidence="3">Sulfotransferase domain-containing protein</fullName>
    </recommendedName>
</protein>
<proteinExistence type="predicted"/>
<keyword evidence="1" id="KW-0808">Transferase</keyword>
<dbReference type="PANTHER" id="PTHR10605">
    <property type="entry name" value="HEPARAN SULFATE SULFOTRANSFERASE"/>
    <property type="match status" value="1"/>
</dbReference>
<keyword evidence="4" id="KW-0614">Plasmid</keyword>
<organism evidence="4 5">
    <name type="scientific">Methylocystis iwaonis</name>
    <dbReference type="NCBI Taxonomy" id="2885079"/>
    <lineage>
        <taxon>Bacteria</taxon>
        <taxon>Pseudomonadati</taxon>
        <taxon>Pseudomonadota</taxon>
        <taxon>Alphaproteobacteria</taxon>
        <taxon>Hyphomicrobiales</taxon>
        <taxon>Methylocystaceae</taxon>
        <taxon>Methylocystis</taxon>
    </lineage>
</organism>